<reference evidence="1" key="1">
    <citation type="submission" date="2017-05" db="UniProtKB">
        <authorList>
            <consortium name="EnsemblMetazoa"/>
        </authorList>
    </citation>
    <scope>IDENTIFICATION</scope>
</reference>
<dbReference type="AlphaFoldDB" id="A0A1X7UM04"/>
<organism evidence="1">
    <name type="scientific">Amphimedon queenslandica</name>
    <name type="common">Sponge</name>
    <dbReference type="NCBI Taxonomy" id="400682"/>
    <lineage>
        <taxon>Eukaryota</taxon>
        <taxon>Metazoa</taxon>
        <taxon>Porifera</taxon>
        <taxon>Demospongiae</taxon>
        <taxon>Heteroscleromorpha</taxon>
        <taxon>Haplosclerida</taxon>
        <taxon>Niphatidae</taxon>
        <taxon>Amphimedon</taxon>
    </lineage>
</organism>
<protein>
    <submittedName>
        <fullName evidence="1">Uncharacterized protein</fullName>
    </submittedName>
</protein>
<dbReference type="EnsemblMetazoa" id="Aqu2.1.28452_001">
    <property type="protein sequence ID" value="Aqu2.1.28452_001"/>
    <property type="gene ID" value="Aqu2.1.28452"/>
</dbReference>
<name>A0A1X7UM04_AMPQE</name>
<dbReference type="InParanoid" id="A0A1X7UM04"/>
<evidence type="ECO:0000313" key="1">
    <source>
        <dbReference type="EnsemblMetazoa" id="Aqu2.1.28452_001"/>
    </source>
</evidence>
<accession>A0A1X7UM04</accession>
<proteinExistence type="predicted"/>
<sequence length="32" mass="3654">MIPEEDKRLKLSCLEATRLSPRLSPPTNDMLV</sequence>